<dbReference type="CDD" id="cd01992">
    <property type="entry name" value="TilS_N"/>
    <property type="match status" value="1"/>
</dbReference>
<evidence type="ECO:0000256" key="1">
    <source>
        <dbReference type="ARBA" id="ARBA00013267"/>
    </source>
</evidence>
<dbReference type="InterPro" id="IPR015262">
    <property type="entry name" value="tRNA_Ile_lys_synt_subst-bd"/>
</dbReference>
<dbReference type="InterPro" id="IPR011063">
    <property type="entry name" value="TilS/TtcA_N"/>
</dbReference>
<dbReference type="EC" id="6.3.4.19" evidence="1"/>
<dbReference type="PANTHER" id="PTHR43033:SF1">
    <property type="entry name" value="TRNA(ILE)-LYSIDINE SYNTHASE-RELATED"/>
    <property type="match status" value="1"/>
</dbReference>
<dbReference type="Pfam" id="PF01171">
    <property type="entry name" value="ATP_bind_3"/>
    <property type="match status" value="1"/>
</dbReference>
<evidence type="ECO:0000256" key="5">
    <source>
        <dbReference type="ARBA" id="ARBA00022741"/>
    </source>
</evidence>
<dbReference type="GO" id="GO:0032267">
    <property type="term" value="F:tRNA(Ile)-lysidine synthase activity"/>
    <property type="evidence" value="ECO:0007669"/>
    <property type="project" value="UniProtKB-EC"/>
</dbReference>
<reference evidence="10" key="1">
    <citation type="submission" date="2018-05" db="EMBL/GenBank/DDBJ databases">
        <authorList>
            <person name="Lanie J.A."/>
            <person name="Ng W.-L."/>
            <person name="Kazmierczak K.M."/>
            <person name="Andrzejewski T.M."/>
            <person name="Davidsen T.M."/>
            <person name="Wayne K.J."/>
            <person name="Tettelin H."/>
            <person name="Glass J.I."/>
            <person name="Rusch D."/>
            <person name="Podicherti R."/>
            <person name="Tsui H.-C.T."/>
            <person name="Winkler M.E."/>
        </authorList>
    </citation>
    <scope>NUCLEOTIDE SEQUENCE</scope>
</reference>
<proteinExistence type="inferred from homology"/>
<dbReference type="EMBL" id="UINC01092729">
    <property type="protein sequence ID" value="SVC46563.1"/>
    <property type="molecule type" value="Genomic_DNA"/>
</dbReference>
<dbReference type="Gene3D" id="3.40.50.620">
    <property type="entry name" value="HUPs"/>
    <property type="match status" value="1"/>
</dbReference>
<evidence type="ECO:0000313" key="10">
    <source>
        <dbReference type="EMBL" id="SVC46563.1"/>
    </source>
</evidence>
<dbReference type="PANTHER" id="PTHR43033">
    <property type="entry name" value="TRNA(ILE)-LYSIDINE SYNTHASE-RELATED"/>
    <property type="match status" value="1"/>
</dbReference>
<evidence type="ECO:0000256" key="4">
    <source>
        <dbReference type="ARBA" id="ARBA00022694"/>
    </source>
</evidence>
<keyword evidence="2" id="KW-0963">Cytoplasm</keyword>
<dbReference type="InterPro" id="IPR014729">
    <property type="entry name" value="Rossmann-like_a/b/a_fold"/>
</dbReference>
<keyword evidence="4" id="KW-0819">tRNA processing</keyword>
<evidence type="ECO:0000259" key="8">
    <source>
        <dbReference type="Pfam" id="PF01171"/>
    </source>
</evidence>
<dbReference type="GO" id="GO:0005737">
    <property type="term" value="C:cytoplasm"/>
    <property type="evidence" value="ECO:0007669"/>
    <property type="project" value="InterPro"/>
</dbReference>
<evidence type="ECO:0000256" key="3">
    <source>
        <dbReference type="ARBA" id="ARBA00022598"/>
    </source>
</evidence>
<keyword evidence="3" id="KW-0436">Ligase</keyword>
<sequence>MISSGETVLVAVSGGPDSLALLHSLNNLKSQLGCRLHIAHLNHGLRSNATKDTTYVCQQAQNLNLSVTVREISLPSASEASARQARYQFLEQVSNQIGASKIALGHHLEDQAETVLMRLFRGSGTTGLQGMLKVREGKFIRPLLTSSRTEIEEFTDSLDLTPCLDESNMDRSYLRNRIRIDLIPHLKESYNPNIQEALNRVAEIFQLESDFMDTIATTAFDTCKTRDSILDRNKFLNHHPAIQRRILRLAMIEQMGHTKDFYYKHIEAMIDLINGHLPNGRVHLPDNLIFSRAYN</sequence>
<dbReference type="SUPFAM" id="SSF52402">
    <property type="entry name" value="Adenine nucleotide alpha hydrolases-like"/>
    <property type="match status" value="1"/>
</dbReference>
<evidence type="ECO:0000259" key="9">
    <source>
        <dbReference type="Pfam" id="PF09179"/>
    </source>
</evidence>
<dbReference type="GO" id="GO:0005524">
    <property type="term" value="F:ATP binding"/>
    <property type="evidence" value="ECO:0007669"/>
    <property type="project" value="UniProtKB-KW"/>
</dbReference>
<dbReference type="Gene3D" id="1.20.59.20">
    <property type="match status" value="1"/>
</dbReference>
<keyword evidence="5" id="KW-0547">Nucleotide-binding</keyword>
<evidence type="ECO:0000256" key="6">
    <source>
        <dbReference type="ARBA" id="ARBA00022840"/>
    </source>
</evidence>
<dbReference type="NCBIfam" id="TIGR02432">
    <property type="entry name" value="lysidine_TilS_N"/>
    <property type="match status" value="1"/>
</dbReference>
<accession>A0A382MC33</accession>
<dbReference type="HAMAP" id="MF_01161">
    <property type="entry name" value="tRNA_Ile_lys_synt"/>
    <property type="match status" value="1"/>
</dbReference>
<dbReference type="InterPro" id="IPR012795">
    <property type="entry name" value="tRNA_Ile_lys_synt_N"/>
</dbReference>
<feature type="non-terminal residue" evidence="10">
    <location>
        <position position="295"/>
    </location>
</feature>
<evidence type="ECO:0000256" key="7">
    <source>
        <dbReference type="ARBA" id="ARBA00048539"/>
    </source>
</evidence>
<evidence type="ECO:0000256" key="2">
    <source>
        <dbReference type="ARBA" id="ARBA00022490"/>
    </source>
</evidence>
<dbReference type="Pfam" id="PF09179">
    <property type="entry name" value="TilS"/>
    <property type="match status" value="1"/>
</dbReference>
<gene>
    <name evidence="10" type="ORF">METZ01_LOCUS299417</name>
</gene>
<organism evidence="10">
    <name type="scientific">marine metagenome</name>
    <dbReference type="NCBI Taxonomy" id="408172"/>
    <lineage>
        <taxon>unclassified sequences</taxon>
        <taxon>metagenomes</taxon>
        <taxon>ecological metagenomes</taxon>
    </lineage>
</organism>
<dbReference type="InterPro" id="IPR012094">
    <property type="entry name" value="tRNA_Ile_lys_synt"/>
</dbReference>
<name>A0A382MC33_9ZZZZ</name>
<comment type="catalytic activity">
    <reaction evidence="7">
        <text>cytidine(34) in tRNA(Ile2) + L-lysine + ATP = lysidine(34) in tRNA(Ile2) + AMP + diphosphate + H(+)</text>
        <dbReference type="Rhea" id="RHEA:43744"/>
        <dbReference type="Rhea" id="RHEA-COMP:10625"/>
        <dbReference type="Rhea" id="RHEA-COMP:10670"/>
        <dbReference type="ChEBI" id="CHEBI:15378"/>
        <dbReference type="ChEBI" id="CHEBI:30616"/>
        <dbReference type="ChEBI" id="CHEBI:32551"/>
        <dbReference type="ChEBI" id="CHEBI:33019"/>
        <dbReference type="ChEBI" id="CHEBI:82748"/>
        <dbReference type="ChEBI" id="CHEBI:83665"/>
        <dbReference type="ChEBI" id="CHEBI:456215"/>
        <dbReference type="EC" id="6.3.4.19"/>
    </reaction>
</comment>
<feature type="domain" description="tRNA(Ile)-lysidine/2-thiocytidine synthase N-terminal" evidence="8">
    <location>
        <begin position="8"/>
        <end position="179"/>
    </location>
</feature>
<dbReference type="AlphaFoldDB" id="A0A382MC33"/>
<protein>
    <recommendedName>
        <fullName evidence="1">tRNA(Ile)-lysidine synthetase</fullName>
        <ecNumber evidence="1">6.3.4.19</ecNumber>
    </recommendedName>
</protein>
<feature type="domain" description="tRNA(Ile)-lysidine synthase substrate-binding" evidence="9">
    <location>
        <begin position="230"/>
        <end position="286"/>
    </location>
</feature>
<keyword evidence="6" id="KW-0067">ATP-binding</keyword>
<dbReference type="GO" id="GO:0008033">
    <property type="term" value="P:tRNA processing"/>
    <property type="evidence" value="ECO:0007669"/>
    <property type="project" value="UniProtKB-KW"/>
</dbReference>
<dbReference type="SUPFAM" id="SSF82829">
    <property type="entry name" value="MesJ substrate recognition domain-like"/>
    <property type="match status" value="1"/>
</dbReference>